<dbReference type="InParanoid" id="F6HCR7"/>
<organism evidence="2 3">
    <name type="scientific">Vitis vinifera</name>
    <name type="common">Grape</name>
    <dbReference type="NCBI Taxonomy" id="29760"/>
    <lineage>
        <taxon>Eukaryota</taxon>
        <taxon>Viridiplantae</taxon>
        <taxon>Streptophyta</taxon>
        <taxon>Embryophyta</taxon>
        <taxon>Tracheophyta</taxon>
        <taxon>Spermatophyta</taxon>
        <taxon>Magnoliopsida</taxon>
        <taxon>eudicotyledons</taxon>
        <taxon>Gunneridae</taxon>
        <taxon>Pentapetalae</taxon>
        <taxon>rosids</taxon>
        <taxon>Vitales</taxon>
        <taxon>Vitaceae</taxon>
        <taxon>Viteae</taxon>
        <taxon>Vitis</taxon>
    </lineage>
</organism>
<dbReference type="EMBL" id="FN595521">
    <property type="protein sequence ID" value="CCB50012.1"/>
    <property type="molecule type" value="Genomic_DNA"/>
</dbReference>
<reference evidence="3" key="1">
    <citation type="journal article" date="2007" name="Nature">
        <title>The grapevine genome sequence suggests ancestral hexaploidization in major angiosperm phyla.</title>
        <authorList>
            <consortium name="The French-Italian Public Consortium for Grapevine Genome Characterization."/>
            <person name="Jaillon O."/>
            <person name="Aury J.-M."/>
            <person name="Noel B."/>
            <person name="Policriti A."/>
            <person name="Clepet C."/>
            <person name="Casagrande A."/>
            <person name="Choisne N."/>
            <person name="Aubourg S."/>
            <person name="Vitulo N."/>
            <person name="Jubin C."/>
            <person name="Vezzi A."/>
            <person name="Legeai F."/>
            <person name="Hugueney P."/>
            <person name="Dasilva C."/>
            <person name="Horner D."/>
            <person name="Mica E."/>
            <person name="Jublot D."/>
            <person name="Poulain J."/>
            <person name="Bruyere C."/>
            <person name="Billault A."/>
            <person name="Segurens B."/>
            <person name="Gouyvenoux M."/>
            <person name="Ugarte E."/>
            <person name="Cattonaro F."/>
            <person name="Anthouard V."/>
            <person name="Vico V."/>
            <person name="Del Fabbro C."/>
            <person name="Alaux M."/>
            <person name="Di Gaspero G."/>
            <person name="Dumas V."/>
            <person name="Felice N."/>
            <person name="Paillard S."/>
            <person name="Juman I."/>
            <person name="Moroldo M."/>
            <person name="Scalabrin S."/>
            <person name="Canaguier A."/>
            <person name="Le Clainche I."/>
            <person name="Malacrida G."/>
            <person name="Durand E."/>
            <person name="Pesole G."/>
            <person name="Laucou V."/>
            <person name="Chatelet P."/>
            <person name="Merdinoglu D."/>
            <person name="Delledonne M."/>
            <person name="Pezzotti M."/>
            <person name="Lecharny A."/>
            <person name="Scarpelli C."/>
            <person name="Artiguenave F."/>
            <person name="Pe M.E."/>
            <person name="Valle G."/>
            <person name="Morgante M."/>
            <person name="Caboche M."/>
            <person name="Adam-Blondon A.-F."/>
            <person name="Weissenbach J."/>
            <person name="Quetier F."/>
            <person name="Wincker P."/>
        </authorList>
    </citation>
    <scope>NUCLEOTIDE SEQUENCE [LARGE SCALE GENOMIC DNA]</scope>
    <source>
        <strain evidence="3">cv. Pinot noir / PN40024</strain>
    </source>
</reference>
<feature type="compositionally biased region" description="Polar residues" evidence="1">
    <location>
        <begin position="1"/>
        <end position="10"/>
    </location>
</feature>
<evidence type="ECO:0000313" key="2">
    <source>
        <dbReference type="EMBL" id="CCB50012.1"/>
    </source>
</evidence>
<evidence type="ECO:0000256" key="1">
    <source>
        <dbReference type="SAM" id="MobiDB-lite"/>
    </source>
</evidence>
<dbReference type="PaxDb" id="29760-VIT_00s0189g00020.t01"/>
<keyword evidence="3" id="KW-1185">Reference proteome</keyword>
<name>F6HCR7_VITVI</name>
<feature type="region of interest" description="Disordered" evidence="1">
    <location>
        <begin position="1"/>
        <end position="41"/>
    </location>
</feature>
<dbReference type="Proteomes" id="UP000009183">
    <property type="component" value="Unassembled WGS sequence, unordered"/>
</dbReference>
<dbReference type="HOGENOM" id="CLU_3280627_0_0_1"/>
<gene>
    <name evidence="2" type="ORF">VIT_00s0189g00020</name>
</gene>
<protein>
    <submittedName>
        <fullName evidence="2">Uncharacterized protein</fullName>
    </submittedName>
</protein>
<evidence type="ECO:0000313" key="3">
    <source>
        <dbReference type="Proteomes" id="UP000009183"/>
    </source>
</evidence>
<dbReference type="AlphaFoldDB" id="F6HCR7"/>
<proteinExistence type="predicted"/>
<sequence length="41" mass="4478">MSTLLSSGPSSVRREAPPTRGKLKSRSQRSRGPKQARISLL</sequence>
<feature type="compositionally biased region" description="Basic residues" evidence="1">
    <location>
        <begin position="21"/>
        <end position="34"/>
    </location>
</feature>
<accession>F6HCR7</accession>